<feature type="signal peptide" evidence="5">
    <location>
        <begin position="1"/>
        <end position="16"/>
    </location>
</feature>
<dbReference type="AlphaFoldDB" id="A0A291P137"/>
<evidence type="ECO:0000256" key="1">
    <source>
        <dbReference type="ARBA" id="ARBA00005964"/>
    </source>
</evidence>
<dbReference type="InterPro" id="IPR002018">
    <property type="entry name" value="CarbesteraseB"/>
</dbReference>
<protein>
    <submittedName>
        <fullName evidence="7">Acetate esterase 16</fullName>
    </submittedName>
</protein>
<comment type="similarity">
    <text evidence="1">Belongs to the type-B carboxylesterase/lipase family.</text>
</comment>
<dbReference type="Gene3D" id="3.40.50.1820">
    <property type="entry name" value="alpha/beta hydrolase"/>
    <property type="match status" value="1"/>
</dbReference>
<proteinExistence type="evidence at transcript level"/>
<reference evidence="7" key="1">
    <citation type="journal article" date="2017" name="Insect Biochem. Mol. Biol.">
        <title>Expressional divergences of two desaturase genes determine the opposite ratios of two sex pheromone components in Helicoverpa armigera and Helicoverpa assulta.</title>
        <authorList>
            <person name="Li R.T."/>
            <person name="Ning C."/>
            <person name="Huang L.Q."/>
            <person name="Dong J.F."/>
            <person name="Li X."/>
            <person name="Wang C.Z."/>
        </authorList>
    </citation>
    <scope>NUCLEOTIDE SEQUENCE</scope>
</reference>
<dbReference type="GO" id="GO:0052689">
    <property type="term" value="F:carboxylic ester hydrolase activity"/>
    <property type="evidence" value="ECO:0007669"/>
    <property type="project" value="UniProtKB-KW"/>
</dbReference>
<dbReference type="InterPro" id="IPR029058">
    <property type="entry name" value="AB_hydrolase_fold"/>
</dbReference>
<name>A0A291P137_HELAU</name>
<reference evidence="7" key="2">
    <citation type="submission" date="2017-08" db="EMBL/GenBank/DDBJ databases">
        <authorList>
            <person name="de Groot N.N."/>
        </authorList>
    </citation>
    <scope>NUCLEOTIDE SEQUENCE</scope>
</reference>
<evidence type="ECO:0000256" key="4">
    <source>
        <dbReference type="ARBA" id="ARBA00023180"/>
    </source>
</evidence>
<keyword evidence="4" id="KW-0325">Glycoprotein</keyword>
<evidence type="ECO:0000256" key="5">
    <source>
        <dbReference type="SAM" id="SignalP"/>
    </source>
</evidence>
<dbReference type="EMBL" id="MF687634">
    <property type="protein sequence ID" value="ATJ44560.1"/>
    <property type="molecule type" value="mRNA"/>
</dbReference>
<dbReference type="SUPFAM" id="SSF53474">
    <property type="entry name" value="alpha/beta-Hydrolases"/>
    <property type="match status" value="1"/>
</dbReference>
<dbReference type="Pfam" id="PF00135">
    <property type="entry name" value="COesterase"/>
    <property type="match status" value="1"/>
</dbReference>
<feature type="chain" id="PRO_5012493961" evidence="5">
    <location>
        <begin position="17"/>
        <end position="622"/>
    </location>
</feature>
<keyword evidence="3" id="KW-0378">Hydrolase</keyword>
<feature type="domain" description="Carboxylesterase type B" evidence="6">
    <location>
        <begin position="18"/>
        <end position="474"/>
    </location>
</feature>
<organism evidence="7">
    <name type="scientific">Helicoverpa assulta</name>
    <name type="common">Oriental tobacco budworm</name>
    <name type="synonym">Heliothis assulta</name>
    <dbReference type="NCBI Taxonomy" id="52344"/>
    <lineage>
        <taxon>Eukaryota</taxon>
        <taxon>Metazoa</taxon>
        <taxon>Ecdysozoa</taxon>
        <taxon>Arthropoda</taxon>
        <taxon>Hexapoda</taxon>
        <taxon>Insecta</taxon>
        <taxon>Pterygota</taxon>
        <taxon>Neoptera</taxon>
        <taxon>Endopterygota</taxon>
        <taxon>Lepidoptera</taxon>
        <taxon>Glossata</taxon>
        <taxon>Ditrysia</taxon>
        <taxon>Noctuoidea</taxon>
        <taxon>Noctuidae</taxon>
        <taxon>Heliothinae</taxon>
        <taxon>Helicoverpa</taxon>
    </lineage>
</organism>
<evidence type="ECO:0000256" key="3">
    <source>
        <dbReference type="ARBA" id="ARBA00022801"/>
    </source>
</evidence>
<dbReference type="PANTHER" id="PTHR43142">
    <property type="entry name" value="CARBOXYLIC ESTER HYDROLASE"/>
    <property type="match status" value="1"/>
</dbReference>
<evidence type="ECO:0000256" key="2">
    <source>
        <dbReference type="ARBA" id="ARBA00022487"/>
    </source>
</evidence>
<accession>A0A291P137</accession>
<evidence type="ECO:0000259" key="6">
    <source>
        <dbReference type="Pfam" id="PF00135"/>
    </source>
</evidence>
<evidence type="ECO:0000313" key="7">
    <source>
        <dbReference type="EMBL" id="ATJ44560.1"/>
    </source>
</evidence>
<sequence length="622" mass="68151">MFAYALFMLLVAYAHGLQVSTIEGTVEGGKASDGDYYAFYGIPYAGWTTGRSRFKAPVLPSWYPGVFHATENTVICAQPTTRGLVGSENCLTVNVFTKNVTNPKPVIVWINAEEYTNTNTEVFSYRKLVENNVVFVSMNFRLSIFGFLCLNVQEAPGNAGLKDIIQGLKWVKDNIGNFGGDPKNVILMGHASGAAMVDLITLSPQSEGLVHKAIILSGSSLAPWAVSYDPIQSAQLVGDKLGYGGKARDDLAKHLVKTDINLLNTALDDFKYFNNTPQFAPCIEDPKINPNFTVLSDAPINILRSGKYPQIPVIYGYTNREGTMRAAQADYGNWLNYMQTNFTNFLQVDMDFGKNRTAVAAAIRDHYFASKAISMETIEDFLDYEGDTLVLVSVIKAAKERALTSKSEVRLLEFSYLGTMNSHWVHNQIPLSGAKHGAFLNFLFGYDLRPVDEAVSKSIVKRFVDFAYNWNNTTASAPNIVNVNLVNATATFNSTNTNATANIAGTNVTSSAAITNGTSIANGTVVANNTNNAIPVTKGNDWPPVRPNLTNYLFYGGNGAPTINNGFIYVEEARFNPHVQRMSFWDNLYAKYYVAPTLASSSSVTISCLVSIVLCQLVVILF</sequence>
<keyword evidence="5" id="KW-0732">Signal</keyword>
<keyword evidence="2" id="KW-0719">Serine esterase</keyword>
<dbReference type="PANTHER" id="PTHR43142:SF1">
    <property type="entry name" value="CARBOXYLIC ESTER HYDROLASE"/>
    <property type="match status" value="1"/>
</dbReference>